<protein>
    <submittedName>
        <fullName evidence="1">Uncharacterized protein</fullName>
    </submittedName>
</protein>
<name>W9S375_9ROSA</name>
<evidence type="ECO:0000313" key="2">
    <source>
        <dbReference type="Proteomes" id="UP000030645"/>
    </source>
</evidence>
<dbReference type="Proteomes" id="UP000030645">
    <property type="component" value="Unassembled WGS sequence"/>
</dbReference>
<keyword evidence="2" id="KW-1185">Reference proteome</keyword>
<evidence type="ECO:0000313" key="1">
    <source>
        <dbReference type="EMBL" id="EXC24170.1"/>
    </source>
</evidence>
<dbReference type="STRING" id="981085.W9S375"/>
<accession>W9S375</accession>
<sequence length="115" mass="12779">MAPCEITAEGRRITKLDQILLNGNNIAIKRVSISVHNRRTTTPRATPTDGDEEGVRVQVDRRPNPTVGGDAEEIKISLYTRITTTTHSSARTATRHDGWWRVAADGKPPISYIFI</sequence>
<organism evidence="1 2">
    <name type="scientific">Morus notabilis</name>
    <dbReference type="NCBI Taxonomy" id="981085"/>
    <lineage>
        <taxon>Eukaryota</taxon>
        <taxon>Viridiplantae</taxon>
        <taxon>Streptophyta</taxon>
        <taxon>Embryophyta</taxon>
        <taxon>Tracheophyta</taxon>
        <taxon>Spermatophyta</taxon>
        <taxon>Magnoliopsida</taxon>
        <taxon>eudicotyledons</taxon>
        <taxon>Gunneridae</taxon>
        <taxon>Pentapetalae</taxon>
        <taxon>rosids</taxon>
        <taxon>fabids</taxon>
        <taxon>Rosales</taxon>
        <taxon>Moraceae</taxon>
        <taxon>Moreae</taxon>
        <taxon>Morus</taxon>
    </lineage>
</organism>
<proteinExistence type="predicted"/>
<dbReference type="AlphaFoldDB" id="W9S375"/>
<dbReference type="EMBL" id="KE346013">
    <property type="protein sequence ID" value="EXC24170.1"/>
    <property type="molecule type" value="Genomic_DNA"/>
</dbReference>
<reference evidence="2" key="1">
    <citation type="submission" date="2013-01" db="EMBL/GenBank/DDBJ databases">
        <title>Draft Genome Sequence of a Mulberry Tree, Morus notabilis C.K. Schneid.</title>
        <authorList>
            <person name="He N."/>
            <person name="Zhao S."/>
        </authorList>
    </citation>
    <scope>NUCLEOTIDE SEQUENCE</scope>
</reference>
<gene>
    <name evidence="1" type="ORF">L484_015187</name>
</gene>